<feature type="region of interest" description="Disordered" evidence="1">
    <location>
        <begin position="1"/>
        <end position="32"/>
    </location>
</feature>
<proteinExistence type="predicted"/>
<dbReference type="RefSeq" id="WP_286303382.1">
    <property type="nucleotide sequence ID" value="NZ_AP027741.1"/>
</dbReference>
<feature type="transmembrane region" description="Helical" evidence="2">
    <location>
        <begin position="44"/>
        <end position="60"/>
    </location>
</feature>
<organism evidence="4 5">
    <name type="scientific">Methylophaga marina</name>
    <dbReference type="NCBI Taxonomy" id="45495"/>
    <lineage>
        <taxon>Bacteria</taxon>
        <taxon>Pseudomonadati</taxon>
        <taxon>Pseudomonadota</taxon>
        <taxon>Gammaproteobacteria</taxon>
        <taxon>Thiotrichales</taxon>
        <taxon>Piscirickettsiaceae</taxon>
        <taxon>Methylophaga</taxon>
    </lineage>
</organism>
<dbReference type="PANTHER" id="PTHR21666">
    <property type="entry name" value="PEPTIDASE-RELATED"/>
    <property type="match status" value="1"/>
</dbReference>
<dbReference type="InterPro" id="IPR011055">
    <property type="entry name" value="Dup_hybrid_motif"/>
</dbReference>
<accession>A0ABP3DIN5</accession>
<keyword evidence="2" id="KW-0812">Transmembrane</keyword>
<name>A0ABP3DIN5_9GAMM</name>
<dbReference type="InterPro" id="IPR050570">
    <property type="entry name" value="Cell_wall_metabolism_enzyme"/>
</dbReference>
<keyword evidence="2" id="KW-1133">Transmembrane helix</keyword>
<reference evidence="5" key="1">
    <citation type="journal article" date="2019" name="Int. J. Syst. Evol. Microbiol.">
        <title>The Global Catalogue of Microorganisms (GCM) 10K type strain sequencing project: providing services to taxonomists for standard genome sequencing and annotation.</title>
        <authorList>
            <consortium name="The Broad Institute Genomics Platform"/>
            <consortium name="The Broad Institute Genome Sequencing Center for Infectious Disease"/>
            <person name="Wu L."/>
            <person name="Ma J."/>
        </authorList>
    </citation>
    <scope>NUCLEOTIDE SEQUENCE [LARGE SCALE GENOMIC DNA]</scope>
    <source>
        <strain evidence="5">JCM 6886</strain>
    </source>
</reference>
<dbReference type="SUPFAM" id="SSF51261">
    <property type="entry name" value="Duplicated hybrid motif"/>
    <property type="match status" value="1"/>
</dbReference>
<evidence type="ECO:0000313" key="5">
    <source>
        <dbReference type="Proteomes" id="UP001501476"/>
    </source>
</evidence>
<sequence>MNDPTKASDNEETPVPEQGEMNQVVDNKSSATESAKPCKRVMRFWLLFIVLSGLVVLLSVRDDLRQNAVESSEQAVHYIAFDMLGWSPRELFIWRLRMAGLLESPLGQRWTHAVDRASKKPIQAGAQYRTTETFEDDEVEAHIYQVSLERGEKLVWQLTRQDTADSRLYASLERRKRNDEHWTTISHLEAEGDTQTRIASAAGDYRVVLQPELFAKVDYSLAMASGGSLPFPVEGAKQRDIGSVFGDPRDGGARKHHGVDIFAKKGTPVTAVIDGYVRTGTGGLGGKYVWLSGGMFGLGSARYYYAHLDDFAVESGDKVKKGEVIGYVGNTGNARTTPPHLHFGIYAGGPVDPEPFLKPQPELPAS</sequence>
<dbReference type="InterPro" id="IPR016047">
    <property type="entry name" value="M23ase_b-sheet_dom"/>
</dbReference>
<dbReference type="EMBL" id="BAAADG010000018">
    <property type="protein sequence ID" value="GAA0232972.1"/>
    <property type="molecule type" value="Genomic_DNA"/>
</dbReference>
<evidence type="ECO:0000259" key="3">
    <source>
        <dbReference type="Pfam" id="PF01551"/>
    </source>
</evidence>
<protein>
    <recommendedName>
        <fullName evidence="3">M23ase beta-sheet core domain-containing protein</fullName>
    </recommendedName>
</protein>
<evidence type="ECO:0000313" key="4">
    <source>
        <dbReference type="EMBL" id="GAA0232972.1"/>
    </source>
</evidence>
<dbReference type="Proteomes" id="UP001501476">
    <property type="component" value="Unassembled WGS sequence"/>
</dbReference>
<gene>
    <name evidence="4" type="ORF">GCM10008964_25290</name>
</gene>
<feature type="domain" description="M23ase beta-sheet core" evidence="3">
    <location>
        <begin position="255"/>
        <end position="353"/>
    </location>
</feature>
<dbReference type="CDD" id="cd12797">
    <property type="entry name" value="M23_peptidase"/>
    <property type="match status" value="1"/>
</dbReference>
<keyword evidence="2" id="KW-0472">Membrane</keyword>
<dbReference type="Gene3D" id="2.70.70.10">
    <property type="entry name" value="Glucose Permease (Domain IIA)"/>
    <property type="match status" value="1"/>
</dbReference>
<feature type="compositionally biased region" description="Polar residues" evidence="1">
    <location>
        <begin position="20"/>
        <end position="32"/>
    </location>
</feature>
<comment type="caution">
    <text evidence="4">The sequence shown here is derived from an EMBL/GenBank/DDBJ whole genome shotgun (WGS) entry which is preliminary data.</text>
</comment>
<evidence type="ECO:0000256" key="1">
    <source>
        <dbReference type="SAM" id="MobiDB-lite"/>
    </source>
</evidence>
<dbReference type="Pfam" id="PF01551">
    <property type="entry name" value="Peptidase_M23"/>
    <property type="match status" value="1"/>
</dbReference>
<evidence type="ECO:0000256" key="2">
    <source>
        <dbReference type="SAM" id="Phobius"/>
    </source>
</evidence>
<dbReference type="PANTHER" id="PTHR21666:SF268">
    <property type="entry name" value="PEPTIDASE M23 DOMAIN-CONTAINING PROTEIN"/>
    <property type="match status" value="1"/>
</dbReference>
<keyword evidence="5" id="KW-1185">Reference proteome</keyword>